<dbReference type="SUPFAM" id="SSF53335">
    <property type="entry name" value="S-adenosyl-L-methionine-dependent methyltransferases"/>
    <property type="match status" value="1"/>
</dbReference>
<evidence type="ECO:0000256" key="1">
    <source>
        <dbReference type="ARBA" id="ARBA00006149"/>
    </source>
</evidence>
<keyword evidence="2" id="KW-0489">Methyltransferase</keyword>
<dbReference type="STRING" id="40998.A0A2P8A0F5"/>
<dbReference type="Proteomes" id="UP000243723">
    <property type="component" value="Unassembled WGS sequence"/>
</dbReference>
<dbReference type="EMBL" id="NHZQ01000087">
    <property type="protein sequence ID" value="PSK53940.1"/>
    <property type="molecule type" value="Genomic_DNA"/>
</dbReference>
<gene>
    <name evidence="5" type="ORF">B9Z65_7746</name>
</gene>
<keyword evidence="3" id="KW-0808">Transferase</keyword>
<keyword evidence="4" id="KW-0949">S-adenosyl-L-methionine</keyword>
<dbReference type="InterPro" id="IPR052190">
    <property type="entry name" value="Euk-Arch_PrmC-MTase"/>
</dbReference>
<accession>A0A2P8A0F5</accession>
<dbReference type="GO" id="GO:0003676">
    <property type="term" value="F:nucleic acid binding"/>
    <property type="evidence" value="ECO:0007669"/>
    <property type="project" value="InterPro"/>
</dbReference>
<proteinExistence type="inferred from homology"/>
<dbReference type="InterPro" id="IPR029063">
    <property type="entry name" value="SAM-dependent_MTases_sf"/>
</dbReference>
<dbReference type="GO" id="GO:0008757">
    <property type="term" value="F:S-adenosylmethionine-dependent methyltransferase activity"/>
    <property type="evidence" value="ECO:0007669"/>
    <property type="project" value="TreeGrafter"/>
</dbReference>
<evidence type="ECO:0000256" key="4">
    <source>
        <dbReference type="ARBA" id="ARBA00022691"/>
    </source>
</evidence>
<dbReference type="OrthoDB" id="406152at2759"/>
<evidence type="ECO:0000256" key="3">
    <source>
        <dbReference type="ARBA" id="ARBA00022679"/>
    </source>
</evidence>
<dbReference type="PANTHER" id="PTHR45875">
    <property type="entry name" value="METHYLTRANSFERASE N6AMT1"/>
    <property type="match status" value="1"/>
</dbReference>
<keyword evidence="6" id="KW-1185">Reference proteome</keyword>
<dbReference type="GO" id="GO:0035657">
    <property type="term" value="C:eRF1 methyltransferase complex"/>
    <property type="evidence" value="ECO:0007669"/>
    <property type="project" value="TreeGrafter"/>
</dbReference>
<dbReference type="Gene3D" id="3.40.50.150">
    <property type="entry name" value="Vaccinia Virus protein VP39"/>
    <property type="match status" value="1"/>
</dbReference>
<protein>
    <recommendedName>
        <fullName evidence="7">ERF1 methyltransferase catalytic subunit MTQ2</fullName>
    </recommendedName>
</protein>
<dbReference type="GO" id="GO:0008276">
    <property type="term" value="F:protein methyltransferase activity"/>
    <property type="evidence" value="ECO:0007669"/>
    <property type="project" value="TreeGrafter"/>
</dbReference>
<dbReference type="InterPro" id="IPR002052">
    <property type="entry name" value="DNA_methylase_N6_adenine_CS"/>
</dbReference>
<organism evidence="5 6">
    <name type="scientific">Elsinoe australis</name>
    <dbReference type="NCBI Taxonomy" id="40998"/>
    <lineage>
        <taxon>Eukaryota</taxon>
        <taxon>Fungi</taxon>
        <taxon>Dikarya</taxon>
        <taxon>Ascomycota</taxon>
        <taxon>Pezizomycotina</taxon>
        <taxon>Dothideomycetes</taxon>
        <taxon>Dothideomycetidae</taxon>
        <taxon>Myriangiales</taxon>
        <taxon>Elsinoaceae</taxon>
        <taxon>Elsinoe</taxon>
    </lineage>
</organism>
<dbReference type="GO" id="GO:0032259">
    <property type="term" value="P:methylation"/>
    <property type="evidence" value="ECO:0007669"/>
    <property type="project" value="UniProtKB-KW"/>
</dbReference>
<evidence type="ECO:0000313" key="5">
    <source>
        <dbReference type="EMBL" id="PSK53940.1"/>
    </source>
</evidence>
<comment type="similarity">
    <text evidence="1">Belongs to the eukaryotic/archaeal PrmC-related family.</text>
</comment>
<sequence length="252" mass="26993">MLPTPSTSHVPYDRVYEPAEDSYLLLDTLSSQSEAAFLKSHFLDSSSPLICEVGTGSGVVLAFTTANASTILGRSDVVALGVDINHFACSATSETVRKALDESSSGLAMRPVFMGSINADLTTALKPSSVDILIFNPPYVPAPLPDNTLHRKNDESTLSSTGMFERDSHLLALSYAGGEEGMEVTNRLLDQVPGVLSRTGVAYVLLCAQNKPRAVMESIKAWEGGWDATMVGDSGGKAGWEKLVILRIWRPT</sequence>
<evidence type="ECO:0000313" key="6">
    <source>
        <dbReference type="Proteomes" id="UP000243723"/>
    </source>
</evidence>
<evidence type="ECO:0008006" key="7">
    <source>
        <dbReference type="Google" id="ProtNLM"/>
    </source>
</evidence>
<evidence type="ECO:0000256" key="2">
    <source>
        <dbReference type="ARBA" id="ARBA00022603"/>
    </source>
</evidence>
<dbReference type="PROSITE" id="PS00092">
    <property type="entry name" value="N6_MTASE"/>
    <property type="match status" value="1"/>
</dbReference>
<name>A0A2P8A0F5_9PEZI</name>
<reference evidence="5 6" key="1">
    <citation type="submission" date="2017-05" db="EMBL/GenBank/DDBJ databases">
        <title>Draft genome sequence of Elsinoe australis.</title>
        <authorList>
            <person name="Cheng Q."/>
        </authorList>
    </citation>
    <scope>NUCLEOTIDE SEQUENCE [LARGE SCALE GENOMIC DNA]</scope>
    <source>
        <strain evidence="5 6">NL1</strain>
    </source>
</reference>
<comment type="caution">
    <text evidence="5">The sequence shown here is derived from an EMBL/GenBank/DDBJ whole genome shotgun (WGS) entry which is preliminary data.</text>
</comment>
<dbReference type="PANTHER" id="PTHR45875:SF1">
    <property type="entry name" value="METHYLTRANSFERASE N6AMT1"/>
    <property type="match status" value="1"/>
</dbReference>
<dbReference type="AlphaFoldDB" id="A0A2P8A0F5"/>